<accession>A0A432LTG9</accession>
<dbReference type="InterPro" id="IPR011761">
    <property type="entry name" value="ATP-grasp"/>
</dbReference>
<comment type="cofactor">
    <cofactor evidence="1">
        <name>Mg(2+)</name>
        <dbReference type="ChEBI" id="CHEBI:18420"/>
    </cofactor>
</comment>
<dbReference type="PRINTS" id="PR00413">
    <property type="entry name" value="HADHALOGNASE"/>
</dbReference>
<dbReference type="NCBIfam" id="TIGR01549">
    <property type="entry name" value="HAD-SF-IA-v1"/>
    <property type="match status" value="1"/>
</dbReference>
<dbReference type="OrthoDB" id="148966at2"/>
<keyword evidence="2" id="KW-0479">Metal-binding</keyword>
<evidence type="ECO:0000256" key="3">
    <source>
        <dbReference type="ARBA" id="ARBA00022801"/>
    </source>
</evidence>
<keyword evidence="4" id="KW-0460">Magnesium</keyword>
<dbReference type="SFLD" id="SFLDG01129">
    <property type="entry name" value="C1.5:_HAD__Beta-PGM__Phosphata"/>
    <property type="match status" value="1"/>
</dbReference>
<name>A0A432LTG9_9GAMM</name>
<dbReference type="PROSITE" id="PS50975">
    <property type="entry name" value="ATP_GRASP"/>
    <property type="match status" value="1"/>
</dbReference>
<dbReference type="GO" id="GO:0016791">
    <property type="term" value="F:phosphatase activity"/>
    <property type="evidence" value="ECO:0007669"/>
    <property type="project" value="TreeGrafter"/>
</dbReference>
<keyword evidence="8" id="KW-1185">Reference proteome</keyword>
<reference evidence="7 8" key="1">
    <citation type="submission" date="2018-12" db="EMBL/GenBank/DDBJ databases">
        <title>Dyella dinghuensis sp. nov. DHOA06 and Dyella choica sp. nov. 4M-K27, isolated from forest soil.</title>
        <authorList>
            <person name="Qiu L.-H."/>
            <person name="Gao Z.-H."/>
        </authorList>
    </citation>
    <scope>NUCLEOTIDE SEQUENCE [LARGE SCALE GENOMIC DNA]</scope>
    <source>
        <strain evidence="7 8">DHOA06</strain>
    </source>
</reference>
<evidence type="ECO:0000256" key="2">
    <source>
        <dbReference type="ARBA" id="ARBA00022723"/>
    </source>
</evidence>
<evidence type="ECO:0000256" key="1">
    <source>
        <dbReference type="ARBA" id="ARBA00001946"/>
    </source>
</evidence>
<evidence type="ECO:0000256" key="4">
    <source>
        <dbReference type="ARBA" id="ARBA00022842"/>
    </source>
</evidence>
<dbReference type="InterPro" id="IPR036412">
    <property type="entry name" value="HAD-like_sf"/>
</dbReference>
<dbReference type="Gene3D" id="1.20.120.710">
    <property type="entry name" value="Haloacid dehalogenase hydrolase-like domain"/>
    <property type="match status" value="1"/>
</dbReference>
<dbReference type="RefSeq" id="WP_126673555.1">
    <property type="nucleotide sequence ID" value="NZ_RYZR01000005.1"/>
</dbReference>
<dbReference type="EMBL" id="RYZR01000005">
    <property type="protein sequence ID" value="RUL64275.1"/>
    <property type="molecule type" value="Genomic_DNA"/>
</dbReference>
<dbReference type="Pfam" id="PF21360">
    <property type="entry name" value="PylC-like_N"/>
    <property type="match status" value="1"/>
</dbReference>
<dbReference type="GO" id="GO:0044281">
    <property type="term" value="P:small molecule metabolic process"/>
    <property type="evidence" value="ECO:0007669"/>
    <property type="project" value="UniProtKB-ARBA"/>
</dbReference>
<dbReference type="SFLD" id="SFLDS00003">
    <property type="entry name" value="Haloacid_Dehalogenase"/>
    <property type="match status" value="1"/>
</dbReference>
<dbReference type="SUPFAM" id="SSF56784">
    <property type="entry name" value="HAD-like"/>
    <property type="match status" value="1"/>
</dbReference>
<dbReference type="Pfam" id="PF15632">
    <property type="entry name" value="ATPgrasp_Ter"/>
    <property type="match status" value="1"/>
</dbReference>
<protein>
    <submittedName>
        <fullName evidence="7">HAD family hydrolase</fullName>
    </submittedName>
</protein>
<evidence type="ECO:0000256" key="5">
    <source>
        <dbReference type="PROSITE-ProRule" id="PRU00409"/>
    </source>
</evidence>
<sequence>MKHALVLSGGGFQGLALVRSLQQLHDVKVIVCDIFPDNLTRYVCADYLLAPPLSDTNTFSSFLMETVSRKNIDVIFPATARELSILSQLKDELRERGVHVAACDQGLLTTLLDKQQAYTWMHQQELPAQTLHDATDFNFSQALFGRPRNGWGGQGTHVLRNAGDIVAHIDDPKAYIWTLWLPSFEEFSADFAIDIHGRISPIVLRKRIRVSGGFAVISDSVSNHALEDLAGRVAQTLSTHGGGGLFNIQILVPKEGEPFISDINPRMGTSATHGLAEGINLPGFFMASVRNDVDAHVTPQRKMVRTVRLLEDLVVPHLARKPRGIVFDLDDTLVDHKLWMFEKIKALYLALFQHRTNRESFFRCAAGLIDEGVRSDLIDRLLAELALPTTFREETIEAYRAAVVPNTPLFDDVESILKALKAEGFKLAVLTDNPPATQKSKIRHALPLNALDTVIYAREHGKEKPDPTGFLKVAQALDIEPADLVMVGDNYFRDGEGAVAAGYAHSFVIQRAGTFLNHSQSLSERLGIQTEPRISLVNSLLTVHHACTAS</sequence>
<dbReference type="SUPFAM" id="SSF56059">
    <property type="entry name" value="Glutathione synthetase ATP-binding domain-like"/>
    <property type="match status" value="1"/>
</dbReference>
<dbReference type="InterPro" id="IPR051400">
    <property type="entry name" value="HAD-like_hydrolase"/>
</dbReference>
<dbReference type="Pfam" id="PF00702">
    <property type="entry name" value="Hydrolase"/>
    <property type="match status" value="1"/>
</dbReference>
<keyword evidence="3 7" id="KW-0378">Hydrolase</keyword>
<evidence type="ECO:0000259" key="6">
    <source>
        <dbReference type="PROSITE" id="PS50975"/>
    </source>
</evidence>
<feature type="domain" description="ATP-grasp" evidence="6">
    <location>
        <begin position="226"/>
        <end position="290"/>
    </location>
</feature>
<evidence type="ECO:0000313" key="7">
    <source>
        <dbReference type="EMBL" id="RUL64275.1"/>
    </source>
</evidence>
<dbReference type="PANTHER" id="PTHR46470:SF2">
    <property type="entry name" value="GLYCERALDEHYDE 3-PHOSPHATE PHOSPHATASE"/>
    <property type="match status" value="1"/>
</dbReference>
<comment type="caution">
    <text evidence="7">The sequence shown here is derived from an EMBL/GenBank/DDBJ whole genome shotgun (WGS) entry which is preliminary data.</text>
</comment>
<dbReference type="Gene3D" id="3.40.50.1000">
    <property type="entry name" value="HAD superfamily/HAD-like"/>
    <property type="match status" value="1"/>
</dbReference>
<keyword evidence="5" id="KW-0547">Nucleotide-binding</keyword>
<dbReference type="AlphaFoldDB" id="A0A432LTG9"/>
<dbReference type="GO" id="GO:0046872">
    <property type="term" value="F:metal ion binding"/>
    <property type="evidence" value="ECO:0007669"/>
    <property type="project" value="UniProtKB-KW"/>
</dbReference>
<organism evidence="7 8">
    <name type="scientific">Dyella dinghuensis</name>
    <dbReference type="NCBI Taxonomy" id="1920169"/>
    <lineage>
        <taxon>Bacteria</taxon>
        <taxon>Pseudomonadati</taxon>
        <taxon>Pseudomonadota</taxon>
        <taxon>Gammaproteobacteria</taxon>
        <taxon>Lysobacterales</taxon>
        <taxon>Rhodanobacteraceae</taxon>
        <taxon>Dyella</taxon>
    </lineage>
</organism>
<proteinExistence type="predicted"/>
<dbReference type="Gene3D" id="3.30.470.20">
    <property type="entry name" value="ATP-grasp fold, B domain"/>
    <property type="match status" value="1"/>
</dbReference>
<dbReference type="PANTHER" id="PTHR46470">
    <property type="entry name" value="N-ACYLNEURAMINATE-9-PHOSPHATASE"/>
    <property type="match status" value="1"/>
</dbReference>
<gene>
    <name evidence="7" type="ORF">EKH79_09530</name>
</gene>
<dbReference type="GO" id="GO:0005524">
    <property type="term" value="F:ATP binding"/>
    <property type="evidence" value="ECO:0007669"/>
    <property type="project" value="UniProtKB-UniRule"/>
</dbReference>
<keyword evidence="5" id="KW-0067">ATP-binding</keyword>
<dbReference type="InterPro" id="IPR048764">
    <property type="entry name" value="PylC_N"/>
</dbReference>
<dbReference type="InterPro" id="IPR006439">
    <property type="entry name" value="HAD-SF_hydro_IA"/>
</dbReference>
<evidence type="ECO:0000313" key="8">
    <source>
        <dbReference type="Proteomes" id="UP000267077"/>
    </source>
</evidence>
<dbReference type="Proteomes" id="UP000267077">
    <property type="component" value="Unassembled WGS sequence"/>
</dbReference>
<dbReference type="InterPro" id="IPR023214">
    <property type="entry name" value="HAD_sf"/>
</dbReference>
<dbReference type="Gene3D" id="3.40.50.20">
    <property type="match status" value="1"/>
</dbReference>